<dbReference type="InterPro" id="IPR011010">
    <property type="entry name" value="DNA_brk_join_enz"/>
</dbReference>
<evidence type="ECO:0000256" key="1">
    <source>
        <dbReference type="ARBA" id="ARBA00008857"/>
    </source>
</evidence>
<evidence type="ECO:0000256" key="4">
    <source>
        <dbReference type="ARBA" id="ARBA00023172"/>
    </source>
</evidence>
<dbReference type="OrthoDB" id="1004050at2"/>
<dbReference type="InterPro" id="IPR002104">
    <property type="entry name" value="Integrase_catalytic"/>
</dbReference>
<dbReference type="Gene3D" id="1.10.150.130">
    <property type="match status" value="1"/>
</dbReference>
<keyword evidence="4" id="KW-0233">DNA recombination</keyword>
<dbReference type="SUPFAM" id="SSF56349">
    <property type="entry name" value="DNA breaking-rejoining enzymes"/>
    <property type="match status" value="1"/>
</dbReference>
<dbReference type="InterPro" id="IPR044068">
    <property type="entry name" value="CB"/>
</dbReference>
<feature type="domain" description="Tyr recombinase" evidence="6">
    <location>
        <begin position="206"/>
        <end position="383"/>
    </location>
</feature>
<dbReference type="InterPro" id="IPR013762">
    <property type="entry name" value="Integrase-like_cat_sf"/>
</dbReference>
<dbReference type="KEGG" id="wfu:AXE80_10910"/>
<dbReference type="InterPro" id="IPR025269">
    <property type="entry name" value="SAM-like_dom"/>
</dbReference>
<evidence type="ECO:0008006" key="10">
    <source>
        <dbReference type="Google" id="ProtNLM"/>
    </source>
</evidence>
<feature type="domain" description="Core-binding (CB)" evidence="7">
    <location>
        <begin position="88"/>
        <end position="180"/>
    </location>
</feature>
<evidence type="ECO:0000259" key="7">
    <source>
        <dbReference type="PROSITE" id="PS51900"/>
    </source>
</evidence>
<evidence type="ECO:0000313" key="9">
    <source>
        <dbReference type="Proteomes" id="UP000092967"/>
    </source>
</evidence>
<dbReference type="GO" id="GO:0015074">
    <property type="term" value="P:DNA integration"/>
    <property type="evidence" value="ECO:0007669"/>
    <property type="project" value="UniProtKB-KW"/>
</dbReference>
<dbReference type="PROSITE" id="PS51900">
    <property type="entry name" value="CB"/>
    <property type="match status" value="1"/>
</dbReference>
<evidence type="ECO:0000256" key="2">
    <source>
        <dbReference type="ARBA" id="ARBA00022908"/>
    </source>
</evidence>
<evidence type="ECO:0000313" key="8">
    <source>
        <dbReference type="EMBL" id="ANW96754.1"/>
    </source>
</evidence>
<dbReference type="Gene3D" id="1.10.443.10">
    <property type="entry name" value="Intergrase catalytic core"/>
    <property type="match status" value="1"/>
</dbReference>
<dbReference type="GO" id="GO:0006310">
    <property type="term" value="P:DNA recombination"/>
    <property type="evidence" value="ECO:0007669"/>
    <property type="project" value="UniProtKB-KW"/>
</dbReference>
<evidence type="ECO:0000256" key="3">
    <source>
        <dbReference type="ARBA" id="ARBA00023125"/>
    </source>
</evidence>
<keyword evidence="3 5" id="KW-0238">DNA-binding</keyword>
<gene>
    <name evidence="8" type="ORF">AXE80_10910</name>
</gene>
<comment type="similarity">
    <text evidence="1">Belongs to the 'phage' integrase family.</text>
</comment>
<dbReference type="PROSITE" id="PS51898">
    <property type="entry name" value="TYR_RECOMBINASE"/>
    <property type="match status" value="1"/>
</dbReference>
<dbReference type="PANTHER" id="PTHR30349">
    <property type="entry name" value="PHAGE INTEGRASE-RELATED"/>
    <property type="match status" value="1"/>
</dbReference>
<evidence type="ECO:0000259" key="6">
    <source>
        <dbReference type="PROSITE" id="PS51898"/>
    </source>
</evidence>
<name>A0A1B1Y7P3_9FLAO</name>
<dbReference type="AlphaFoldDB" id="A0A1B1Y7P3"/>
<dbReference type="Pfam" id="PF00589">
    <property type="entry name" value="Phage_integrase"/>
    <property type="match status" value="1"/>
</dbReference>
<dbReference type="CDD" id="cd00397">
    <property type="entry name" value="DNA_BRE_C"/>
    <property type="match status" value="1"/>
</dbReference>
<dbReference type="RefSeq" id="WP_068827210.1">
    <property type="nucleotide sequence ID" value="NZ_CP014224.1"/>
</dbReference>
<proteinExistence type="inferred from homology"/>
<accession>A0A1B1Y7P3</accession>
<dbReference type="Pfam" id="PF13102">
    <property type="entry name" value="Phage_int_SAM_5"/>
    <property type="match status" value="1"/>
</dbReference>
<evidence type="ECO:0000256" key="5">
    <source>
        <dbReference type="PROSITE-ProRule" id="PRU01248"/>
    </source>
</evidence>
<dbReference type="InterPro" id="IPR050090">
    <property type="entry name" value="Tyrosine_recombinase_XerCD"/>
</dbReference>
<dbReference type="STRING" id="1790137.AXE80_10910"/>
<keyword evidence="9" id="KW-1185">Reference proteome</keyword>
<keyword evidence="2" id="KW-0229">DNA integration</keyword>
<reference evidence="8 9" key="1">
    <citation type="submission" date="2016-02" db="EMBL/GenBank/DDBJ databases">
        <authorList>
            <person name="Wen L."/>
            <person name="He K."/>
            <person name="Yang H."/>
        </authorList>
    </citation>
    <scope>NUCLEOTIDE SEQUENCE [LARGE SCALE GENOMIC DNA]</scope>
    <source>
        <strain evidence="8 9">CZ1127</strain>
    </source>
</reference>
<dbReference type="Proteomes" id="UP000092967">
    <property type="component" value="Chromosome"/>
</dbReference>
<protein>
    <recommendedName>
        <fullName evidence="10">Integrase</fullName>
    </recommendedName>
</protein>
<dbReference type="InterPro" id="IPR010998">
    <property type="entry name" value="Integrase_recombinase_N"/>
</dbReference>
<dbReference type="GO" id="GO:0003677">
    <property type="term" value="F:DNA binding"/>
    <property type="evidence" value="ECO:0007669"/>
    <property type="project" value="UniProtKB-UniRule"/>
</dbReference>
<dbReference type="EMBL" id="CP014224">
    <property type="protein sequence ID" value="ANW96754.1"/>
    <property type="molecule type" value="Genomic_DNA"/>
</dbReference>
<sequence>MYTSQKQHTQVNIDYIPAELHENKIWEIQYYVLNPFTEKLERKRNRVKPLKSITLRRQLAKQMIVKINARLAKGWNPFLERKGLKELTKLYEVFEIYLKNISIEYKDGNKSLDTYKTYNSRIKNLKIWLEENRLQDLYCYKFDYELIDSFLDYLRYDKEVSARTRDNYMTFITTLSLWMMSKKYLAHNPCEGFKKINKKTEASRCVFPQGIREQVLEFWKEHNINYFVLCMTCYYCLVRRTELTKIRVRDLNLNKQTLFVEAENAKNNRTAHVSVPKELVCFLANHVKKAKSTDFIFSADNFKPGTNQLNPNTITNKWSVMRKKIDIDTKYKWYGLKDSGITDLIIKGVNLKSVRDQARHHSIKQTEEYIPRNMKEADINILNSGVSFMD</sequence>
<dbReference type="PANTHER" id="PTHR30349:SF64">
    <property type="entry name" value="PROPHAGE INTEGRASE INTD-RELATED"/>
    <property type="match status" value="1"/>
</dbReference>
<organism evidence="8 9">
    <name type="scientific">Wenyingzhuangia fucanilytica</name>
    <dbReference type="NCBI Taxonomy" id="1790137"/>
    <lineage>
        <taxon>Bacteria</taxon>
        <taxon>Pseudomonadati</taxon>
        <taxon>Bacteroidota</taxon>
        <taxon>Flavobacteriia</taxon>
        <taxon>Flavobacteriales</taxon>
        <taxon>Flavobacteriaceae</taxon>
        <taxon>Wenyingzhuangia</taxon>
    </lineage>
</organism>